<keyword evidence="3" id="KW-1185">Reference proteome</keyword>
<sequence length="321" mass="35877">MGAIQERMADVARYRAEGTAREDFDEFWSRTLERVVAKPLHDRRESVATFMQGVDAERVQFEGYDDTPLHGWYLVPKGTERQGRKHACLVIYQGYQCHRGNPENYAIWLQMGYAVFAVDTRGQTGETGNHLSSARGTIKGWMTQGVLEPENFYGLAMTIDAWKALQWVSAQPEIDAERIGVYGTSQGGGLALQMAALSEVPRVAVANVPNLCHLEFALMNSTGSVSEIAEFVARTPGALEQVLTTLSYFDNLNLAEKIKVPVLYSAGFKDLICWPETIAAAYNRNPAAGKELLLYPFMGHEEGPDEHRLKAYAFLREHLRP</sequence>
<accession>A0ABS2H9C0</accession>
<dbReference type="EMBL" id="JADCNN020000018">
    <property type="protein sequence ID" value="MBM6997428.1"/>
    <property type="molecule type" value="Genomic_DNA"/>
</dbReference>
<name>A0ABS2H9C0_9BACL</name>
<gene>
    <name evidence="2" type="ORF">IM700_017355</name>
</gene>
<dbReference type="Proteomes" id="UP001516620">
    <property type="component" value="Unassembled WGS sequence"/>
</dbReference>
<evidence type="ECO:0000313" key="2">
    <source>
        <dbReference type="EMBL" id="MBM6997428.1"/>
    </source>
</evidence>
<dbReference type="Pfam" id="PF05448">
    <property type="entry name" value="AXE1"/>
    <property type="match status" value="1"/>
</dbReference>
<dbReference type="InterPro" id="IPR029058">
    <property type="entry name" value="AB_hydrolase_fold"/>
</dbReference>
<comment type="caution">
    <text evidence="2">The sequence shown here is derived from an EMBL/GenBank/DDBJ whole genome shotgun (WGS) entry which is preliminary data.</text>
</comment>
<dbReference type="PANTHER" id="PTHR40111:SF1">
    <property type="entry name" value="CEPHALOSPORIN-C DEACETYLASE"/>
    <property type="match status" value="1"/>
</dbReference>
<protein>
    <submittedName>
        <fullName evidence="2">Acetylxylan esterase</fullName>
    </submittedName>
</protein>
<dbReference type="PANTHER" id="PTHR40111">
    <property type="entry name" value="CEPHALOSPORIN-C DEACETYLASE"/>
    <property type="match status" value="1"/>
</dbReference>
<dbReference type="InterPro" id="IPR008391">
    <property type="entry name" value="AXE1_dom"/>
</dbReference>
<feature type="domain" description="Acetyl xylan esterase" evidence="1">
    <location>
        <begin position="8"/>
        <end position="317"/>
    </location>
</feature>
<proteinExistence type="predicted"/>
<evidence type="ECO:0000313" key="3">
    <source>
        <dbReference type="Proteomes" id="UP001516620"/>
    </source>
</evidence>
<dbReference type="SUPFAM" id="SSF53474">
    <property type="entry name" value="alpha/beta-Hydrolases"/>
    <property type="match status" value="1"/>
</dbReference>
<dbReference type="InterPro" id="IPR039069">
    <property type="entry name" value="CE7"/>
</dbReference>
<reference evidence="2 3" key="1">
    <citation type="submission" date="2021-01" db="EMBL/GenBank/DDBJ databases">
        <title>Paenibacillus sp.nov. isolated from the rhizosphere soil of tomato plant.</title>
        <authorList>
            <person name="Thin K.K."/>
            <person name="Zhang X."/>
            <person name="He S."/>
        </authorList>
    </citation>
    <scope>NUCLEOTIDE SEQUENCE [LARGE SCALE GENOMIC DNA]</scope>
    <source>
        <strain evidence="2 3">DXFW5</strain>
    </source>
</reference>
<evidence type="ECO:0000259" key="1">
    <source>
        <dbReference type="Pfam" id="PF05448"/>
    </source>
</evidence>
<dbReference type="Gene3D" id="3.40.50.1820">
    <property type="entry name" value="alpha/beta hydrolase"/>
    <property type="match status" value="1"/>
</dbReference>
<organism evidence="2 3">
    <name type="scientific">Paenibacillus rhizolycopersici</name>
    <dbReference type="NCBI Taxonomy" id="2780073"/>
    <lineage>
        <taxon>Bacteria</taxon>
        <taxon>Bacillati</taxon>
        <taxon>Bacillota</taxon>
        <taxon>Bacilli</taxon>
        <taxon>Bacillales</taxon>
        <taxon>Paenibacillaceae</taxon>
        <taxon>Paenibacillus</taxon>
    </lineage>
</organism>
<dbReference type="RefSeq" id="WP_193418443.1">
    <property type="nucleotide sequence ID" value="NZ_JADCNN020000018.1"/>
</dbReference>